<feature type="signal peptide" evidence="1">
    <location>
        <begin position="1"/>
        <end position="37"/>
    </location>
</feature>
<organism evidence="2 3">
    <name type="scientific">Vibrio qingdaonensis</name>
    <dbReference type="NCBI Taxonomy" id="2829491"/>
    <lineage>
        <taxon>Bacteria</taxon>
        <taxon>Pseudomonadati</taxon>
        <taxon>Pseudomonadota</taxon>
        <taxon>Gammaproteobacteria</taxon>
        <taxon>Vibrionales</taxon>
        <taxon>Vibrionaceae</taxon>
        <taxon>Vibrio</taxon>
    </lineage>
</organism>
<dbReference type="EMBL" id="JAKRRY010000001">
    <property type="protein sequence ID" value="MCW8344681.1"/>
    <property type="molecule type" value="Genomic_DNA"/>
</dbReference>
<reference evidence="2" key="1">
    <citation type="submission" date="2022-02" db="EMBL/GenBank/DDBJ databases">
        <title>Vibrio sp. nov, a new bacterium isolated from seawater.</title>
        <authorList>
            <person name="Yuan Y."/>
        </authorList>
    </citation>
    <scope>NUCLEOTIDE SEQUENCE</scope>
    <source>
        <strain evidence="2">ZSDZ65</strain>
    </source>
</reference>
<protein>
    <recommendedName>
        <fullName evidence="4">SPOR domain-containing protein</fullName>
    </recommendedName>
</protein>
<keyword evidence="3" id="KW-1185">Reference proteome</keyword>
<gene>
    <name evidence="2" type="ORF">MD535_01395</name>
</gene>
<name>A0A9X3CJW8_9VIBR</name>
<keyword evidence="1" id="KW-0732">Signal</keyword>
<comment type="caution">
    <text evidence="2">The sequence shown here is derived from an EMBL/GenBank/DDBJ whole genome shotgun (WGS) entry which is preliminary data.</text>
</comment>
<accession>A0A9X3CJW8</accession>
<proteinExistence type="predicted"/>
<dbReference type="RefSeq" id="WP_265673116.1">
    <property type="nucleotide sequence ID" value="NZ_JAKRRY010000001.1"/>
</dbReference>
<evidence type="ECO:0000313" key="3">
    <source>
        <dbReference type="Proteomes" id="UP001155587"/>
    </source>
</evidence>
<evidence type="ECO:0008006" key="4">
    <source>
        <dbReference type="Google" id="ProtNLM"/>
    </source>
</evidence>
<evidence type="ECO:0000256" key="1">
    <source>
        <dbReference type="SAM" id="SignalP"/>
    </source>
</evidence>
<feature type="chain" id="PRO_5040809151" description="SPOR domain-containing protein" evidence="1">
    <location>
        <begin position="38"/>
        <end position="497"/>
    </location>
</feature>
<dbReference type="Proteomes" id="UP001155587">
    <property type="component" value="Unassembled WGS sequence"/>
</dbReference>
<evidence type="ECO:0000313" key="2">
    <source>
        <dbReference type="EMBL" id="MCW8344681.1"/>
    </source>
</evidence>
<dbReference type="AlphaFoldDB" id="A0A9X3CJW8"/>
<sequence length="497" mass="55295">MFKSDEVVVNFPHRVFSSKTVKLIALASLSVSGVANALEVMNADEKTQLEKISSDYDNGYLQTGLEESNETYTQLFSNIESIKINLVNNIENIKVDSASMEKKLVDGVYDESLSQTLRDLAMSIGKLKTELVDKEKQLSEKKVAISKSEAVIKGLDRTKNEELLALYKQVKSRYIVESRKVNQETFVGSLECDSSESMSACVNRNMNTMKRTFMLEKGGLERVNITSFTIVDATQKMNGDLTYTAQASYKNEFDSNTELELRKALGLEKVRFVFRSNSNNTVFYINVQKVGAGDKVDVAGNYVGVYNVRAVNDSKTQSLKLSLKNEGDYFFPFSSVKTKATPSPVKADATAKKTVKTSTDKSPSSAPALTKQILDGYAKSTPEKTQEADALVGKRFTNTVIHKDDAYQYLLPIEYSNNGSKAVYLTKSDAARYCADKLSSKLASRTAYQYLLNGNKLGIGNYWLSSGKVFSSTLDENATKKITKNKFVCMMNMTENW</sequence>